<name>A0A1I7XH50_HETBA</name>
<protein>
    <submittedName>
        <fullName evidence="3">Cupin domain-containing protein</fullName>
    </submittedName>
</protein>
<evidence type="ECO:0000256" key="1">
    <source>
        <dbReference type="SAM" id="MobiDB-lite"/>
    </source>
</evidence>
<proteinExistence type="predicted"/>
<keyword evidence="2" id="KW-1185">Reference proteome</keyword>
<accession>A0A1I7XH50</accession>
<reference evidence="3" key="1">
    <citation type="submission" date="2016-11" db="UniProtKB">
        <authorList>
            <consortium name="WormBaseParasite"/>
        </authorList>
    </citation>
    <scope>IDENTIFICATION</scope>
</reference>
<feature type="region of interest" description="Disordered" evidence="1">
    <location>
        <begin position="1"/>
        <end position="23"/>
    </location>
</feature>
<dbReference type="Proteomes" id="UP000095283">
    <property type="component" value="Unplaced"/>
</dbReference>
<evidence type="ECO:0000313" key="2">
    <source>
        <dbReference type="Proteomes" id="UP000095283"/>
    </source>
</evidence>
<evidence type="ECO:0000313" key="3">
    <source>
        <dbReference type="WBParaSite" id="Hba_16842"/>
    </source>
</evidence>
<sequence>MTVPMDEFSRHGSQMSRESYPRKTITVKAGSRHEIIRETDRVRAVAKVQLLHIIQNIFYMETEQYSKTISYQLTLLKLC</sequence>
<dbReference type="AlphaFoldDB" id="A0A1I7XH50"/>
<organism evidence="2 3">
    <name type="scientific">Heterorhabditis bacteriophora</name>
    <name type="common">Entomopathogenic nematode worm</name>
    <dbReference type="NCBI Taxonomy" id="37862"/>
    <lineage>
        <taxon>Eukaryota</taxon>
        <taxon>Metazoa</taxon>
        <taxon>Ecdysozoa</taxon>
        <taxon>Nematoda</taxon>
        <taxon>Chromadorea</taxon>
        <taxon>Rhabditida</taxon>
        <taxon>Rhabditina</taxon>
        <taxon>Rhabditomorpha</taxon>
        <taxon>Strongyloidea</taxon>
        <taxon>Heterorhabditidae</taxon>
        <taxon>Heterorhabditis</taxon>
    </lineage>
</organism>
<dbReference type="WBParaSite" id="Hba_16842">
    <property type="protein sequence ID" value="Hba_16842"/>
    <property type="gene ID" value="Hba_16842"/>
</dbReference>